<dbReference type="Gene3D" id="1.10.4160.10">
    <property type="entry name" value="Hydantoin permease"/>
    <property type="match status" value="1"/>
</dbReference>
<dbReference type="RefSeq" id="WP_012803320.1">
    <property type="nucleotide sequence ID" value="NC_013170.1"/>
</dbReference>
<dbReference type="PANTHER" id="PTHR30569">
    <property type="entry name" value="CYTOSINE TRANSPORTER CODB"/>
    <property type="match status" value="1"/>
</dbReference>
<dbReference type="GO" id="GO:0005886">
    <property type="term" value="C:plasma membrane"/>
    <property type="evidence" value="ECO:0007669"/>
    <property type="project" value="TreeGrafter"/>
</dbReference>
<evidence type="ECO:0000256" key="3">
    <source>
        <dbReference type="ARBA" id="ARBA00022692"/>
    </source>
</evidence>
<reference evidence="7 8" key="1">
    <citation type="journal article" date="2009" name="Stand. Genomic Sci.">
        <title>Complete genome sequence of Cryptobacterium curtum type strain (12-3).</title>
        <authorList>
            <person name="Mavrommatis K."/>
            <person name="Pukall R."/>
            <person name="Rohde C."/>
            <person name="Chen F."/>
            <person name="Sims D."/>
            <person name="Brettin T."/>
            <person name="Kuske C."/>
            <person name="Detter J.C."/>
            <person name="Han C."/>
            <person name="Lapidus A."/>
            <person name="Copeland A."/>
            <person name="Glavina Del Rio T."/>
            <person name="Nolan M."/>
            <person name="Lucas S."/>
            <person name="Tice H."/>
            <person name="Cheng J.F."/>
            <person name="Bruce D."/>
            <person name="Goodwin L."/>
            <person name="Pitluck S."/>
            <person name="Ovchinnikova G."/>
            <person name="Pati A."/>
            <person name="Ivanova N."/>
            <person name="Chen A."/>
            <person name="Palaniappan K."/>
            <person name="Chain P."/>
            <person name="D'haeseleer P."/>
            <person name="Goker M."/>
            <person name="Bristow J."/>
            <person name="Eisen J.A."/>
            <person name="Markowitz V."/>
            <person name="Hugenholtz P."/>
            <person name="Rohde M."/>
            <person name="Klenk H.P."/>
            <person name="Kyrpides N.C."/>
        </authorList>
    </citation>
    <scope>NUCLEOTIDE SEQUENCE [LARGE SCALE GENOMIC DNA]</scope>
    <source>
        <strain evidence="8">ATCC 700683 / DSM 15641 / 12-3</strain>
    </source>
</reference>
<dbReference type="InterPro" id="IPR001248">
    <property type="entry name" value="Pur-cyt_permease"/>
</dbReference>
<keyword evidence="8" id="KW-1185">Reference proteome</keyword>
<dbReference type="eggNOG" id="COG1457">
    <property type="taxonomic scope" value="Bacteria"/>
</dbReference>
<accession>C7MNZ4</accession>
<feature type="transmembrane region" description="Helical" evidence="6">
    <location>
        <begin position="359"/>
        <end position="378"/>
    </location>
</feature>
<dbReference type="HOGENOM" id="CLU_048240_1_0_11"/>
<feature type="transmembrane region" description="Helical" evidence="6">
    <location>
        <begin position="186"/>
        <end position="207"/>
    </location>
</feature>
<sequence length="416" mass="43628">MADKPHSNLAPTRIFSNVQIGLIWFGAAVSLAEILTGTFFASLGWQQGLAAIVIGHLIGCVLFWGMSYASARSGRSAMEMAAASFGVKGSLVFSVANVVQLIGWTAIMITSGAAAAMVLVPAFGLAGWALCLGALIVVWVALGPAVMGRVQSIAAAGLFILTILVSFEIFTTSSTEMVVVSAGDPITFGAAVELAAAMPLSWLPVAGDYLRQARRPRSAALTATITYGAGSCWMFAIGLGLALFAGSSDITAVLSQIGWGVVGLLVVVFSTVTTTFLDAESAGISAAAIYQRIPARTAGIVAALIGMLLAIAAPVATFEPFLYLIGSIFAPMAAIVCVDRLIIHRTSDRDVLEPKSARSGFNILNMVLWLAGFVLYRISLSWDIPVGNTLPVMIIIAFATWLAHRIYQSMQRSTDA</sequence>
<feature type="transmembrane region" description="Helical" evidence="6">
    <location>
        <begin position="257"/>
        <end position="277"/>
    </location>
</feature>
<feature type="transmembrane region" description="Helical" evidence="6">
    <location>
        <begin position="219"/>
        <end position="245"/>
    </location>
</feature>
<evidence type="ECO:0000256" key="2">
    <source>
        <dbReference type="ARBA" id="ARBA00008974"/>
    </source>
</evidence>
<evidence type="ECO:0000256" key="5">
    <source>
        <dbReference type="ARBA" id="ARBA00023136"/>
    </source>
</evidence>
<dbReference type="AlphaFoldDB" id="C7MNZ4"/>
<dbReference type="Proteomes" id="UP000000954">
    <property type="component" value="Chromosome"/>
</dbReference>
<dbReference type="InterPro" id="IPR012732">
    <property type="entry name" value="Thia_CytX"/>
</dbReference>
<feature type="transmembrane region" description="Helical" evidence="6">
    <location>
        <begin position="298"/>
        <end position="315"/>
    </location>
</feature>
<dbReference type="PANTHER" id="PTHR30569:SF0">
    <property type="entry name" value="CYTOSINE PERMEASE"/>
    <property type="match status" value="1"/>
</dbReference>
<gene>
    <name evidence="7" type="ordered locus">Ccur_09360</name>
</gene>
<feature type="transmembrane region" description="Helical" evidence="6">
    <location>
        <begin position="321"/>
        <end position="338"/>
    </location>
</feature>
<keyword evidence="3 6" id="KW-0812">Transmembrane</keyword>
<evidence type="ECO:0000313" key="8">
    <source>
        <dbReference type="Proteomes" id="UP000000954"/>
    </source>
</evidence>
<feature type="transmembrane region" description="Helical" evidence="6">
    <location>
        <begin position="153"/>
        <end position="174"/>
    </location>
</feature>
<evidence type="ECO:0000256" key="6">
    <source>
        <dbReference type="SAM" id="Phobius"/>
    </source>
</evidence>
<proteinExistence type="inferred from homology"/>
<keyword evidence="5 6" id="KW-0472">Membrane</keyword>
<dbReference type="KEGG" id="ccu:Ccur_09360"/>
<dbReference type="STRING" id="469378.Ccur_09360"/>
<dbReference type="NCBIfam" id="TIGR02358">
    <property type="entry name" value="thia_cytX"/>
    <property type="match status" value="1"/>
</dbReference>
<keyword evidence="4 6" id="KW-1133">Transmembrane helix</keyword>
<comment type="subcellular location">
    <subcellularLocation>
        <location evidence="1">Membrane</location>
        <topology evidence="1">Multi-pass membrane protein</topology>
    </subcellularLocation>
</comment>
<dbReference type="InterPro" id="IPR030191">
    <property type="entry name" value="CodB"/>
</dbReference>
<dbReference type="GO" id="GO:0015209">
    <property type="term" value="F:cytosine transmembrane transporter activity"/>
    <property type="evidence" value="ECO:0007669"/>
    <property type="project" value="InterPro"/>
</dbReference>
<feature type="transmembrane region" description="Helical" evidence="6">
    <location>
        <begin position="384"/>
        <end position="403"/>
    </location>
</feature>
<dbReference type="Pfam" id="PF02133">
    <property type="entry name" value="Transp_cyt_pur"/>
    <property type="match status" value="1"/>
</dbReference>
<comment type="similarity">
    <text evidence="2">Belongs to the purine-cytosine permease (2.A.39) family.</text>
</comment>
<feature type="transmembrane region" description="Helical" evidence="6">
    <location>
        <begin position="21"/>
        <end position="43"/>
    </location>
</feature>
<evidence type="ECO:0000313" key="7">
    <source>
        <dbReference type="EMBL" id="ACU94634.1"/>
    </source>
</evidence>
<evidence type="ECO:0000256" key="4">
    <source>
        <dbReference type="ARBA" id="ARBA00022989"/>
    </source>
</evidence>
<protein>
    <submittedName>
        <fullName evidence="7">Probable hydroxymethylpyrimidine transporter CytX</fullName>
    </submittedName>
</protein>
<feature type="transmembrane region" description="Helical" evidence="6">
    <location>
        <begin position="125"/>
        <end position="146"/>
    </location>
</feature>
<dbReference type="EMBL" id="CP001682">
    <property type="protein sequence ID" value="ACU94634.1"/>
    <property type="molecule type" value="Genomic_DNA"/>
</dbReference>
<evidence type="ECO:0000256" key="1">
    <source>
        <dbReference type="ARBA" id="ARBA00004141"/>
    </source>
</evidence>
<name>C7MNZ4_CRYCD</name>
<feature type="transmembrane region" description="Helical" evidence="6">
    <location>
        <begin position="91"/>
        <end position="119"/>
    </location>
</feature>
<feature type="transmembrane region" description="Helical" evidence="6">
    <location>
        <begin position="49"/>
        <end position="70"/>
    </location>
</feature>
<dbReference type="OrthoDB" id="3169878at2"/>
<organism evidence="7 8">
    <name type="scientific">Cryptobacterium curtum (strain ATCC 700683 / DSM 15641 / CCUG 43107 / 12-3)</name>
    <dbReference type="NCBI Taxonomy" id="469378"/>
    <lineage>
        <taxon>Bacteria</taxon>
        <taxon>Bacillati</taxon>
        <taxon>Actinomycetota</taxon>
        <taxon>Coriobacteriia</taxon>
        <taxon>Eggerthellales</taxon>
        <taxon>Eggerthellaceae</taxon>
        <taxon>Cryptobacterium</taxon>
    </lineage>
</organism>